<dbReference type="GeneID" id="83012468"/>
<evidence type="ECO:0000256" key="1">
    <source>
        <dbReference type="ARBA" id="ARBA00010243"/>
    </source>
</evidence>
<dbReference type="EMBL" id="CYZV01000020">
    <property type="protein sequence ID" value="CUO32513.1"/>
    <property type="molecule type" value="Genomic_DNA"/>
</dbReference>
<evidence type="ECO:0000256" key="6">
    <source>
        <dbReference type="ARBA" id="ARBA00023049"/>
    </source>
</evidence>
<dbReference type="AlphaFoldDB" id="A0A174E434"/>
<dbReference type="InterPro" id="IPR046778">
    <property type="entry name" value="UPF0758_N"/>
</dbReference>
<dbReference type="Proteomes" id="UP000095558">
    <property type="component" value="Unassembled WGS sequence"/>
</dbReference>
<keyword evidence="2" id="KW-0645">Protease</keyword>
<dbReference type="GO" id="GO:0008237">
    <property type="term" value="F:metallopeptidase activity"/>
    <property type="evidence" value="ECO:0007669"/>
    <property type="project" value="UniProtKB-KW"/>
</dbReference>
<evidence type="ECO:0000259" key="8">
    <source>
        <dbReference type="PROSITE" id="PS50249"/>
    </source>
</evidence>
<name>A0A174E434_9CLOT</name>
<dbReference type="PROSITE" id="PS50249">
    <property type="entry name" value="MPN"/>
    <property type="match status" value="1"/>
</dbReference>
<dbReference type="InterPro" id="IPR001405">
    <property type="entry name" value="UPF0758"/>
</dbReference>
<organism evidence="9 10">
    <name type="scientific">Clostridium disporicum</name>
    <dbReference type="NCBI Taxonomy" id="84024"/>
    <lineage>
        <taxon>Bacteria</taxon>
        <taxon>Bacillati</taxon>
        <taxon>Bacillota</taxon>
        <taxon>Clostridia</taxon>
        <taxon>Eubacteriales</taxon>
        <taxon>Clostridiaceae</taxon>
        <taxon>Clostridium</taxon>
    </lineage>
</organism>
<dbReference type="InterPro" id="IPR025657">
    <property type="entry name" value="RadC_JAB"/>
</dbReference>
<evidence type="ECO:0000256" key="3">
    <source>
        <dbReference type="ARBA" id="ARBA00022723"/>
    </source>
</evidence>
<dbReference type="NCBIfam" id="NF000642">
    <property type="entry name" value="PRK00024.1"/>
    <property type="match status" value="1"/>
</dbReference>
<dbReference type="GO" id="GO:0046872">
    <property type="term" value="F:metal ion binding"/>
    <property type="evidence" value="ECO:0007669"/>
    <property type="project" value="UniProtKB-KW"/>
</dbReference>
<evidence type="ECO:0000256" key="2">
    <source>
        <dbReference type="ARBA" id="ARBA00022670"/>
    </source>
</evidence>
<evidence type="ECO:0000256" key="5">
    <source>
        <dbReference type="ARBA" id="ARBA00022833"/>
    </source>
</evidence>
<dbReference type="PANTHER" id="PTHR30471:SF3">
    <property type="entry name" value="UPF0758 PROTEIN YEES-RELATED"/>
    <property type="match status" value="1"/>
</dbReference>
<dbReference type="Gene3D" id="3.40.140.10">
    <property type="entry name" value="Cytidine Deaminase, domain 2"/>
    <property type="match status" value="1"/>
</dbReference>
<comment type="similarity">
    <text evidence="1 7">Belongs to the UPF0758 family.</text>
</comment>
<feature type="domain" description="MPN" evidence="8">
    <location>
        <begin position="107"/>
        <end position="229"/>
    </location>
</feature>
<keyword evidence="4" id="KW-0378">Hydrolase</keyword>
<keyword evidence="6" id="KW-0482">Metalloprotease</keyword>
<dbReference type="GO" id="GO:0006508">
    <property type="term" value="P:proteolysis"/>
    <property type="evidence" value="ECO:0007669"/>
    <property type="project" value="UniProtKB-KW"/>
</dbReference>
<reference evidence="9 10" key="1">
    <citation type="submission" date="2015-09" db="EMBL/GenBank/DDBJ databases">
        <authorList>
            <consortium name="Pathogen Informatics"/>
        </authorList>
    </citation>
    <scope>NUCLEOTIDE SEQUENCE [LARGE SCALE GENOMIC DNA]</scope>
    <source>
        <strain evidence="9 10">2789STDY5834855</strain>
    </source>
</reference>
<dbReference type="OrthoDB" id="9804482at2"/>
<evidence type="ECO:0000313" key="10">
    <source>
        <dbReference type="Proteomes" id="UP000095558"/>
    </source>
</evidence>
<dbReference type="InterPro" id="IPR037518">
    <property type="entry name" value="MPN"/>
</dbReference>
<evidence type="ECO:0000256" key="4">
    <source>
        <dbReference type="ARBA" id="ARBA00022801"/>
    </source>
</evidence>
<evidence type="ECO:0000256" key="7">
    <source>
        <dbReference type="RuleBase" id="RU003797"/>
    </source>
</evidence>
<dbReference type="PANTHER" id="PTHR30471">
    <property type="entry name" value="DNA REPAIR PROTEIN RADC"/>
    <property type="match status" value="1"/>
</dbReference>
<dbReference type="NCBIfam" id="TIGR00608">
    <property type="entry name" value="radc"/>
    <property type="match status" value="1"/>
</dbReference>
<gene>
    <name evidence="9" type="primary">radC_1</name>
    <name evidence="9" type="ORF">ERS852470_02013</name>
</gene>
<dbReference type="PROSITE" id="PS01302">
    <property type="entry name" value="UPF0758"/>
    <property type="match status" value="1"/>
</dbReference>
<evidence type="ECO:0000313" key="9">
    <source>
        <dbReference type="EMBL" id="CUO32513.1"/>
    </source>
</evidence>
<dbReference type="Pfam" id="PF04002">
    <property type="entry name" value="RadC"/>
    <property type="match status" value="1"/>
</dbReference>
<sequence>MTNNIRVNDIPLNERPMEKLLQFGVDTLSNEELLAILLRTGTKGENVIALSSRLLAELDGLDGLLNVSYEEASKIKGIKKVKACQIIAMMELVNRIRTFKSQKEMIKISSPKDIASLLINEMVNLKQEVFKLILLNTKNIVIGTKDIFKGTLNSSIVHPREVFKEAIQRGSANVIVCHNHPSGDPSPSKEDIDITIRLKECGNIIGIGLLDHIIIGNNKYVSLKEKGII</sequence>
<dbReference type="RefSeq" id="WP_042399808.1">
    <property type="nucleotide sequence ID" value="NZ_CYYT01000042.1"/>
</dbReference>
<proteinExistence type="inferred from homology"/>
<accession>A0A174E434</accession>
<dbReference type="SUPFAM" id="SSF102712">
    <property type="entry name" value="JAB1/MPN domain"/>
    <property type="match status" value="1"/>
</dbReference>
<keyword evidence="3" id="KW-0479">Metal-binding</keyword>
<dbReference type="CDD" id="cd08071">
    <property type="entry name" value="MPN_DUF2466"/>
    <property type="match status" value="1"/>
</dbReference>
<keyword evidence="5" id="KW-0862">Zinc</keyword>
<dbReference type="Pfam" id="PF20582">
    <property type="entry name" value="UPF0758_N"/>
    <property type="match status" value="1"/>
</dbReference>
<protein>
    <submittedName>
        <fullName evidence="9">DNA repair protein RadC</fullName>
    </submittedName>
</protein>
<dbReference type="InterPro" id="IPR020891">
    <property type="entry name" value="UPF0758_CS"/>
</dbReference>